<gene>
    <name evidence="1" type="ORF">CcCBS67573_g04751</name>
</gene>
<dbReference type="AlphaFoldDB" id="A0A507FCA0"/>
<dbReference type="EMBL" id="QEAP01000152">
    <property type="protein sequence ID" value="TPX73969.1"/>
    <property type="molecule type" value="Genomic_DNA"/>
</dbReference>
<name>A0A507FCA0_9FUNG</name>
<dbReference type="OrthoDB" id="2100999at2759"/>
<comment type="caution">
    <text evidence="1">The sequence shown here is derived from an EMBL/GenBank/DDBJ whole genome shotgun (WGS) entry which is preliminary data.</text>
</comment>
<keyword evidence="2" id="KW-1185">Reference proteome</keyword>
<accession>A0A507FCA0</accession>
<dbReference type="Proteomes" id="UP000320333">
    <property type="component" value="Unassembled WGS sequence"/>
</dbReference>
<protein>
    <submittedName>
        <fullName evidence="1">Uncharacterized protein</fullName>
    </submittedName>
</protein>
<sequence>MDPFSYVLLHCSLFWVSLWVHYHVVRVYSRASKKGQTPIRTIVSLHNYSYLLQMVVTLLQCTALTQPTTCAIAAYLNVEGHVLQMYFSNVYITQALLMMAFPSKKMALWKSWAINIPALASAVRVYNIRITADATQAVIFNVCDYSLSQEGVYISTSIWGAYGLAFLAILAVSPGARNQEALSQGETTETVRLGLFRLIFKYRILFLIATNTAKAVIDALCRPWPVTRLALVNTCLFLEFGLLNVEVLAVKTKRASSVTSLPANWSGKQNKSKLLGNNIRSFAASPDTRSMDGTGDGPSVIATGETRSMITNVETKSAVFAAERESVSFK</sequence>
<evidence type="ECO:0000313" key="1">
    <source>
        <dbReference type="EMBL" id="TPX73969.1"/>
    </source>
</evidence>
<evidence type="ECO:0000313" key="2">
    <source>
        <dbReference type="Proteomes" id="UP000320333"/>
    </source>
</evidence>
<proteinExistence type="predicted"/>
<reference evidence="1 2" key="1">
    <citation type="journal article" date="2019" name="Sci. Rep.">
        <title>Comparative genomics of chytrid fungi reveal insights into the obligate biotrophic and pathogenic lifestyle of Synchytrium endobioticum.</title>
        <authorList>
            <person name="van de Vossenberg B.T.L.H."/>
            <person name="Warris S."/>
            <person name="Nguyen H.D.T."/>
            <person name="van Gent-Pelzer M.P.E."/>
            <person name="Joly D.L."/>
            <person name="van de Geest H.C."/>
            <person name="Bonants P.J.M."/>
            <person name="Smith D.S."/>
            <person name="Levesque C.A."/>
            <person name="van der Lee T.A.J."/>
        </authorList>
    </citation>
    <scope>NUCLEOTIDE SEQUENCE [LARGE SCALE GENOMIC DNA]</scope>
    <source>
        <strain evidence="1 2">CBS 675.73</strain>
    </source>
</reference>
<organism evidence="1 2">
    <name type="scientific">Chytriomyces confervae</name>
    <dbReference type="NCBI Taxonomy" id="246404"/>
    <lineage>
        <taxon>Eukaryota</taxon>
        <taxon>Fungi</taxon>
        <taxon>Fungi incertae sedis</taxon>
        <taxon>Chytridiomycota</taxon>
        <taxon>Chytridiomycota incertae sedis</taxon>
        <taxon>Chytridiomycetes</taxon>
        <taxon>Chytridiales</taxon>
        <taxon>Chytriomycetaceae</taxon>
        <taxon>Chytriomyces</taxon>
    </lineage>
</organism>